<dbReference type="InterPro" id="IPR032675">
    <property type="entry name" value="LRR_dom_sf"/>
</dbReference>
<name>D2W1J2_NAEGR</name>
<sequence>MSFLDSHIIISKCSLISKEWNELIIDMIKLSIDFNKIQFNDQKLHLMSKSKFKNCVVDLKIDYKNITELTNITQFEQLKSLDITSSEIGTAGARFISQLKHLTKLDIDFNNIGAEGAVFIGKMDQLTYLDISGNNIRGEGVRYISVSRFAL</sequence>
<protein>
    <submittedName>
        <fullName evidence="1">Predicted protein</fullName>
    </submittedName>
</protein>
<dbReference type="KEGG" id="ngr:NAEGRDRAFT_75240"/>
<dbReference type="InParanoid" id="D2W1J2"/>
<dbReference type="AlphaFoldDB" id="D2W1J2"/>
<dbReference type="RefSeq" id="XP_002669845.1">
    <property type="nucleotide sequence ID" value="XM_002669799.1"/>
</dbReference>
<proteinExistence type="predicted"/>
<dbReference type="VEuPathDB" id="AmoebaDB:NAEGRDRAFT_75240"/>
<dbReference type="GeneID" id="8856650"/>
<keyword evidence="2" id="KW-1185">Reference proteome</keyword>
<evidence type="ECO:0000313" key="1">
    <source>
        <dbReference type="EMBL" id="EFC37101.1"/>
    </source>
</evidence>
<dbReference type="Pfam" id="PF13855">
    <property type="entry name" value="LRR_8"/>
    <property type="match status" value="1"/>
</dbReference>
<dbReference type="EMBL" id="GG738922">
    <property type="protein sequence ID" value="EFC37101.1"/>
    <property type="molecule type" value="Genomic_DNA"/>
</dbReference>
<dbReference type="InterPro" id="IPR001611">
    <property type="entry name" value="Leu-rich_rpt"/>
</dbReference>
<gene>
    <name evidence="1" type="ORF">NAEGRDRAFT_75240</name>
</gene>
<accession>D2W1J2</accession>
<reference evidence="1 2" key="1">
    <citation type="journal article" date="2010" name="Cell">
        <title>The genome of Naegleria gruberi illuminates early eukaryotic versatility.</title>
        <authorList>
            <person name="Fritz-Laylin L.K."/>
            <person name="Prochnik S.E."/>
            <person name="Ginger M.L."/>
            <person name="Dacks J.B."/>
            <person name="Carpenter M.L."/>
            <person name="Field M.C."/>
            <person name="Kuo A."/>
            <person name="Paredez A."/>
            <person name="Chapman J."/>
            <person name="Pham J."/>
            <person name="Shu S."/>
            <person name="Neupane R."/>
            <person name="Cipriano M."/>
            <person name="Mancuso J."/>
            <person name="Tu H."/>
            <person name="Salamov A."/>
            <person name="Lindquist E."/>
            <person name="Shapiro H."/>
            <person name="Lucas S."/>
            <person name="Grigoriev I.V."/>
            <person name="Cande W.Z."/>
            <person name="Fulton C."/>
            <person name="Rokhsar D.S."/>
            <person name="Dawson S.C."/>
        </authorList>
    </citation>
    <scope>NUCLEOTIDE SEQUENCE [LARGE SCALE GENOMIC DNA]</scope>
    <source>
        <strain evidence="1 2">NEG-M</strain>
    </source>
</reference>
<evidence type="ECO:0000313" key="2">
    <source>
        <dbReference type="Proteomes" id="UP000006671"/>
    </source>
</evidence>
<organism evidence="2">
    <name type="scientific">Naegleria gruberi</name>
    <name type="common">Amoeba</name>
    <dbReference type="NCBI Taxonomy" id="5762"/>
    <lineage>
        <taxon>Eukaryota</taxon>
        <taxon>Discoba</taxon>
        <taxon>Heterolobosea</taxon>
        <taxon>Tetramitia</taxon>
        <taxon>Eutetramitia</taxon>
        <taxon>Vahlkampfiidae</taxon>
        <taxon>Naegleria</taxon>
    </lineage>
</organism>
<dbReference type="Proteomes" id="UP000006671">
    <property type="component" value="Unassembled WGS sequence"/>
</dbReference>
<dbReference type="Gene3D" id="3.80.10.10">
    <property type="entry name" value="Ribonuclease Inhibitor"/>
    <property type="match status" value="1"/>
</dbReference>
<dbReference type="SUPFAM" id="SSF52047">
    <property type="entry name" value="RNI-like"/>
    <property type="match status" value="1"/>
</dbReference>
<dbReference type="OrthoDB" id="676979at2759"/>